<reference evidence="1" key="1">
    <citation type="submission" date="2021-03" db="EMBL/GenBank/DDBJ databases">
        <title>Description of Psychrosphaera ytuae sp. nov. isolated from deep sea sediment of South China Sea.</title>
        <authorList>
            <person name="Zhang J."/>
            <person name="Xu X.-D."/>
        </authorList>
    </citation>
    <scope>NUCLEOTIDE SEQUENCE</scope>
    <source>
        <strain evidence="1">MTZ26</strain>
    </source>
</reference>
<sequence>MISLNQLQNKLNNQTKNFALLLEFPQQYAERLWLIGVYDCATIPQAHERLRDVFDSNDLNSILTHDSFKYLIINEYDDQEIIESLHKEITAMASRIESQMFVDIETLELVSAIYKVLGLSEDAKFIINTGANFRLEWRPYFDAYDDPLAVQYADLKVHGCYYRLIATKFPFEKISFDNIKSYLYKIKWEHDGEFEGCISNGNSFSKHEDWLMMTLELFNSGIGNDARLNPTTFEIERVRYLVYGFPLVPSLVSDWHKPDLNLQVKNLDGDQKFIVRIDQQSLIFYARRVEASLFNTIDCEKHISLYRASVLAHFDADDELLKVNGVKYLTCFRPYSLEDTRGVQI</sequence>
<protein>
    <submittedName>
        <fullName evidence="1">Uncharacterized protein</fullName>
    </submittedName>
</protein>
<dbReference type="KEGG" id="psym:J1N51_05670"/>
<dbReference type="Proteomes" id="UP000682739">
    <property type="component" value="Chromosome"/>
</dbReference>
<organism evidence="1 2">
    <name type="scientific">Psychrosphaera ytuae</name>
    <dbReference type="NCBI Taxonomy" id="2820710"/>
    <lineage>
        <taxon>Bacteria</taxon>
        <taxon>Pseudomonadati</taxon>
        <taxon>Pseudomonadota</taxon>
        <taxon>Gammaproteobacteria</taxon>
        <taxon>Alteromonadales</taxon>
        <taxon>Pseudoalteromonadaceae</taxon>
        <taxon>Psychrosphaera</taxon>
    </lineage>
</organism>
<accession>A0A975DD33</accession>
<dbReference type="EMBL" id="CP072110">
    <property type="protein sequence ID" value="QTH64937.1"/>
    <property type="molecule type" value="Genomic_DNA"/>
</dbReference>
<evidence type="ECO:0000313" key="1">
    <source>
        <dbReference type="EMBL" id="QTH64937.1"/>
    </source>
</evidence>
<gene>
    <name evidence="1" type="ORF">J1N51_05670</name>
</gene>
<dbReference type="AlphaFoldDB" id="A0A975DD33"/>
<dbReference type="RefSeq" id="WP_208832974.1">
    <property type="nucleotide sequence ID" value="NZ_CP072110.1"/>
</dbReference>
<proteinExistence type="predicted"/>
<evidence type="ECO:0000313" key="2">
    <source>
        <dbReference type="Proteomes" id="UP000682739"/>
    </source>
</evidence>
<keyword evidence="2" id="KW-1185">Reference proteome</keyword>
<name>A0A975DD33_9GAMM</name>